<dbReference type="GO" id="GO:0006508">
    <property type="term" value="P:proteolysis"/>
    <property type="evidence" value="ECO:0007669"/>
    <property type="project" value="UniProtKB-KW"/>
</dbReference>
<organism evidence="17 18">
    <name type="scientific">Orenia marismortui</name>
    <dbReference type="NCBI Taxonomy" id="46469"/>
    <lineage>
        <taxon>Bacteria</taxon>
        <taxon>Bacillati</taxon>
        <taxon>Bacillota</taxon>
        <taxon>Clostridia</taxon>
        <taxon>Halanaerobiales</taxon>
        <taxon>Halobacteroidaceae</taxon>
        <taxon>Orenia</taxon>
    </lineage>
</organism>
<dbReference type="UniPathway" id="UPA00219"/>
<dbReference type="SUPFAM" id="SSF56601">
    <property type="entry name" value="beta-lactamase/transpeptidase-like"/>
    <property type="match status" value="1"/>
</dbReference>
<evidence type="ECO:0000256" key="11">
    <source>
        <dbReference type="ARBA" id="ARBA00023316"/>
    </source>
</evidence>
<feature type="domain" description="Peptidase S11 D-Ala-D-Ala carboxypeptidase A C-terminal" evidence="16">
    <location>
        <begin position="290"/>
        <end position="378"/>
    </location>
</feature>
<evidence type="ECO:0000313" key="17">
    <source>
        <dbReference type="EMBL" id="TDX51975.1"/>
    </source>
</evidence>
<comment type="function">
    <text evidence="1">Removes C-terminal D-alanyl residues from sugar-peptide cell wall precursors.</text>
</comment>
<dbReference type="InterPro" id="IPR018044">
    <property type="entry name" value="Peptidase_S11"/>
</dbReference>
<keyword evidence="5 17" id="KW-0121">Carboxypeptidase</keyword>
<evidence type="ECO:0000256" key="5">
    <source>
        <dbReference type="ARBA" id="ARBA00022645"/>
    </source>
</evidence>
<comment type="caution">
    <text evidence="17">The sequence shown here is derived from an EMBL/GenBank/DDBJ whole genome shotgun (WGS) entry which is preliminary data.</text>
</comment>
<dbReference type="SUPFAM" id="SSF69189">
    <property type="entry name" value="Penicillin-binding protein associated domain"/>
    <property type="match status" value="1"/>
</dbReference>
<evidence type="ECO:0000313" key="18">
    <source>
        <dbReference type="Proteomes" id="UP000295832"/>
    </source>
</evidence>
<evidence type="ECO:0000256" key="15">
    <source>
        <dbReference type="RuleBase" id="RU004016"/>
    </source>
</evidence>
<dbReference type="GO" id="GO:0071555">
    <property type="term" value="P:cell wall organization"/>
    <property type="evidence" value="ECO:0007669"/>
    <property type="project" value="UniProtKB-KW"/>
</dbReference>
<dbReference type="InterPro" id="IPR012907">
    <property type="entry name" value="Peptidase_S11_C"/>
</dbReference>
<evidence type="ECO:0000256" key="1">
    <source>
        <dbReference type="ARBA" id="ARBA00003217"/>
    </source>
</evidence>
<evidence type="ECO:0000256" key="12">
    <source>
        <dbReference type="ARBA" id="ARBA00034000"/>
    </source>
</evidence>
<evidence type="ECO:0000256" key="9">
    <source>
        <dbReference type="ARBA" id="ARBA00022960"/>
    </source>
</evidence>
<dbReference type="AlphaFoldDB" id="A0A4R8H4V8"/>
<dbReference type="GO" id="GO:0008360">
    <property type="term" value="P:regulation of cell shape"/>
    <property type="evidence" value="ECO:0007669"/>
    <property type="project" value="UniProtKB-KW"/>
</dbReference>
<dbReference type="STRING" id="926561.GCA_000379025_02931"/>
<protein>
    <recommendedName>
        <fullName evidence="4">serine-type D-Ala-D-Ala carboxypeptidase</fullName>
        <ecNumber evidence="4">3.4.16.4</ecNumber>
    </recommendedName>
</protein>
<dbReference type="GO" id="GO:0009252">
    <property type="term" value="P:peptidoglycan biosynthetic process"/>
    <property type="evidence" value="ECO:0007669"/>
    <property type="project" value="UniProtKB-UniPathway"/>
</dbReference>
<dbReference type="Gene3D" id="3.40.710.10">
    <property type="entry name" value="DD-peptidase/beta-lactamase superfamily"/>
    <property type="match status" value="1"/>
</dbReference>
<evidence type="ECO:0000259" key="16">
    <source>
        <dbReference type="SMART" id="SM00936"/>
    </source>
</evidence>
<evidence type="ECO:0000256" key="2">
    <source>
        <dbReference type="ARBA" id="ARBA00004752"/>
    </source>
</evidence>
<keyword evidence="6" id="KW-0645">Protease</keyword>
<evidence type="ECO:0000256" key="7">
    <source>
        <dbReference type="ARBA" id="ARBA00022729"/>
    </source>
</evidence>
<dbReference type="PRINTS" id="PR00725">
    <property type="entry name" value="DADACBPTASE1"/>
</dbReference>
<sequence>MRILHYKFQVEGDLHFSFDIMEVKLAMKRYLIFLTFFLFLLNNQIALAAPQVTAQAAILIDKETGQILYQKNIHQRRAPASTTKIMTGILAIENGNLSDRVTASTKAAYEGGSSIYLSPNETLTLRELVYGLLIKSGNDAAVAIAEYIGGSVEDFAKMMNNKAREVGALDTVFKNPNGLPKEGHLTTAYDLAQIARYALHNNFFAQVVSTPKKRISWPGHSWDRILNNTNKLLTRSDIVDGVKTGYTRAAGRCLVASATKDNHQLISVVLKSADIWSDSLTLLNYGFNNYKKVQVIDKGELVHKLDINKEELGLIAAKEFNYVLSKGSSIKIKKVIDIKKDISLPIIKGEQLGKLSIYNEDNELLDRIDLISDEFVGDSSINRFWKMIASKIQIYF</sequence>
<dbReference type="InterPro" id="IPR001967">
    <property type="entry name" value="Peptidase_S11_N"/>
</dbReference>
<dbReference type="Pfam" id="PF00768">
    <property type="entry name" value="Peptidase_S11"/>
    <property type="match status" value="1"/>
</dbReference>
<keyword evidence="9" id="KW-0133">Cell shape</keyword>
<feature type="active site" evidence="13">
    <location>
        <position position="136"/>
    </location>
</feature>
<dbReference type="PANTHER" id="PTHR21581">
    <property type="entry name" value="D-ALANYL-D-ALANINE CARBOXYPEPTIDASE"/>
    <property type="match status" value="1"/>
</dbReference>
<evidence type="ECO:0000256" key="6">
    <source>
        <dbReference type="ARBA" id="ARBA00022670"/>
    </source>
</evidence>
<feature type="binding site" evidence="14">
    <location>
        <position position="243"/>
    </location>
    <ligand>
        <name>substrate</name>
    </ligand>
</feature>
<proteinExistence type="inferred from homology"/>
<dbReference type="SMART" id="SM00936">
    <property type="entry name" value="PBP5_C"/>
    <property type="match status" value="1"/>
</dbReference>
<keyword evidence="7" id="KW-0732">Signal</keyword>
<feature type="active site" description="Proton acceptor" evidence="13">
    <location>
        <position position="84"/>
    </location>
</feature>
<keyword evidence="11" id="KW-0961">Cell wall biogenesis/degradation</keyword>
<comment type="similarity">
    <text evidence="3 15">Belongs to the peptidase S11 family.</text>
</comment>
<dbReference type="InterPro" id="IPR012338">
    <property type="entry name" value="Beta-lactam/transpept-like"/>
</dbReference>
<dbReference type="Proteomes" id="UP000295832">
    <property type="component" value="Unassembled WGS sequence"/>
</dbReference>
<accession>A0A4R8H4V8</accession>
<evidence type="ECO:0000256" key="13">
    <source>
        <dbReference type="PIRSR" id="PIRSR618044-1"/>
    </source>
</evidence>
<dbReference type="EC" id="3.4.16.4" evidence="4"/>
<feature type="active site" description="Acyl-ester intermediate" evidence="13">
    <location>
        <position position="81"/>
    </location>
</feature>
<dbReference type="InterPro" id="IPR015956">
    <property type="entry name" value="Peniciliin-bd_prot_C_sf"/>
</dbReference>
<name>A0A4R8H4V8_9FIRM</name>
<dbReference type="PANTHER" id="PTHR21581:SF33">
    <property type="entry name" value="D-ALANYL-D-ALANINE CARBOXYPEPTIDASE DACB"/>
    <property type="match status" value="1"/>
</dbReference>
<reference evidence="17 18" key="1">
    <citation type="submission" date="2019-03" db="EMBL/GenBank/DDBJ databases">
        <title>Subsurface microbial communities from deep shales in Ohio and West Virginia, USA.</title>
        <authorList>
            <person name="Wrighton K."/>
        </authorList>
    </citation>
    <scope>NUCLEOTIDE SEQUENCE [LARGE SCALE GENOMIC DNA]</scope>
    <source>
        <strain evidence="17 18">MSL 6dP</strain>
    </source>
</reference>
<dbReference type="Pfam" id="PF07943">
    <property type="entry name" value="PBP5_C"/>
    <property type="match status" value="1"/>
</dbReference>
<evidence type="ECO:0000256" key="4">
    <source>
        <dbReference type="ARBA" id="ARBA00012448"/>
    </source>
</evidence>
<evidence type="ECO:0000256" key="14">
    <source>
        <dbReference type="PIRSR" id="PIRSR618044-2"/>
    </source>
</evidence>
<evidence type="ECO:0000256" key="10">
    <source>
        <dbReference type="ARBA" id="ARBA00022984"/>
    </source>
</evidence>
<evidence type="ECO:0000256" key="3">
    <source>
        <dbReference type="ARBA" id="ARBA00007164"/>
    </source>
</evidence>
<comment type="pathway">
    <text evidence="2">Cell wall biogenesis; peptidoglycan biosynthesis.</text>
</comment>
<keyword evidence="8" id="KW-0378">Hydrolase</keyword>
<gene>
    <name evidence="17" type="ORF">C7959_10999</name>
</gene>
<keyword evidence="18" id="KW-1185">Reference proteome</keyword>
<comment type="catalytic activity">
    <reaction evidence="12">
        <text>Preferential cleavage: (Ac)2-L-Lys-D-Ala-|-D-Ala. Also transpeptidation of peptidyl-alanyl moieties that are N-acyl substituents of D-alanine.</text>
        <dbReference type="EC" id="3.4.16.4"/>
    </reaction>
</comment>
<dbReference type="InterPro" id="IPR037167">
    <property type="entry name" value="Peptidase_S11_C_sf"/>
</dbReference>
<dbReference type="GO" id="GO:0009002">
    <property type="term" value="F:serine-type D-Ala-D-Ala carboxypeptidase activity"/>
    <property type="evidence" value="ECO:0007669"/>
    <property type="project" value="UniProtKB-EC"/>
</dbReference>
<dbReference type="EMBL" id="SOEG01000009">
    <property type="protein sequence ID" value="TDX51975.1"/>
    <property type="molecule type" value="Genomic_DNA"/>
</dbReference>
<dbReference type="Gene3D" id="2.60.410.10">
    <property type="entry name" value="D-Ala-D-Ala carboxypeptidase, C-terminal domain"/>
    <property type="match status" value="1"/>
</dbReference>
<keyword evidence="10" id="KW-0573">Peptidoglycan synthesis</keyword>
<evidence type="ECO:0000256" key="8">
    <source>
        <dbReference type="ARBA" id="ARBA00022801"/>
    </source>
</evidence>